<keyword evidence="3" id="KW-1185">Reference proteome</keyword>
<dbReference type="Proteomes" id="UP000823775">
    <property type="component" value="Unassembled WGS sequence"/>
</dbReference>
<comment type="caution">
    <text evidence="2">The sequence shown here is derived from an EMBL/GenBank/DDBJ whole genome shotgun (WGS) entry which is preliminary data.</text>
</comment>
<accession>A0ABS8RZ99</accession>
<protein>
    <recommendedName>
        <fullName evidence="1">PB1-like domain-containing protein</fullName>
    </recommendedName>
</protein>
<evidence type="ECO:0000313" key="2">
    <source>
        <dbReference type="EMBL" id="MCD7452127.1"/>
    </source>
</evidence>
<evidence type="ECO:0000313" key="3">
    <source>
        <dbReference type="Proteomes" id="UP000823775"/>
    </source>
</evidence>
<reference evidence="2 3" key="1">
    <citation type="journal article" date="2021" name="BMC Genomics">
        <title>Datura genome reveals duplications of psychoactive alkaloid biosynthetic genes and high mutation rate following tissue culture.</title>
        <authorList>
            <person name="Rajewski A."/>
            <person name="Carter-House D."/>
            <person name="Stajich J."/>
            <person name="Litt A."/>
        </authorList>
    </citation>
    <scope>NUCLEOTIDE SEQUENCE [LARGE SCALE GENOMIC DNA]</scope>
    <source>
        <strain evidence="2">AR-01</strain>
    </source>
</reference>
<dbReference type="Pfam" id="PF26130">
    <property type="entry name" value="PB1-like"/>
    <property type="match status" value="1"/>
</dbReference>
<evidence type="ECO:0000259" key="1">
    <source>
        <dbReference type="Pfam" id="PF26130"/>
    </source>
</evidence>
<dbReference type="InterPro" id="IPR058594">
    <property type="entry name" value="PB1-like_dom_pln"/>
</dbReference>
<proteinExistence type="predicted"/>
<sequence>MTTKYINLRFHFGGILVSEVQPVYVRGNKEYAFNVDTDHLYILKVKDYCKDFGVFNVNKIFVVPDGGSLLESVNLLANGGTIDIYIYHKGEVFINTHVNNESFEITCTVGGPNKDSTNKVSECLNAPLGKKKIELIDGRGQIEGVQTSNLIENSTGNIDELKDEFGLSNEEEDSDEDLDEDVEPTIMMKLKMMRILTFLVMRMVMGVMFVKI</sequence>
<gene>
    <name evidence="2" type="ORF">HAX54_015045</name>
</gene>
<feature type="domain" description="PB1-like" evidence="1">
    <location>
        <begin position="4"/>
        <end position="61"/>
    </location>
</feature>
<name>A0ABS8RZ99_DATST</name>
<organism evidence="2 3">
    <name type="scientific">Datura stramonium</name>
    <name type="common">Jimsonweed</name>
    <name type="synonym">Common thornapple</name>
    <dbReference type="NCBI Taxonomy" id="4076"/>
    <lineage>
        <taxon>Eukaryota</taxon>
        <taxon>Viridiplantae</taxon>
        <taxon>Streptophyta</taxon>
        <taxon>Embryophyta</taxon>
        <taxon>Tracheophyta</taxon>
        <taxon>Spermatophyta</taxon>
        <taxon>Magnoliopsida</taxon>
        <taxon>eudicotyledons</taxon>
        <taxon>Gunneridae</taxon>
        <taxon>Pentapetalae</taxon>
        <taxon>asterids</taxon>
        <taxon>lamiids</taxon>
        <taxon>Solanales</taxon>
        <taxon>Solanaceae</taxon>
        <taxon>Solanoideae</taxon>
        <taxon>Datureae</taxon>
        <taxon>Datura</taxon>
    </lineage>
</organism>
<dbReference type="EMBL" id="JACEIK010000195">
    <property type="protein sequence ID" value="MCD7452127.1"/>
    <property type="molecule type" value="Genomic_DNA"/>
</dbReference>